<protein>
    <submittedName>
        <fullName evidence="3">Uncharacterized protein</fullName>
    </submittedName>
</protein>
<name>A0A8T0WQL1_PANVG</name>
<dbReference type="PANTHER" id="PTHR46610:SF10">
    <property type="entry name" value="PGG DOMAIN-CONTAINING PROTEIN"/>
    <property type="match status" value="1"/>
</dbReference>
<feature type="transmembrane region" description="Helical" evidence="2">
    <location>
        <begin position="101"/>
        <end position="121"/>
    </location>
</feature>
<feature type="transmembrane region" description="Helical" evidence="2">
    <location>
        <begin position="66"/>
        <end position="89"/>
    </location>
</feature>
<feature type="region of interest" description="Disordered" evidence="1">
    <location>
        <begin position="1"/>
        <end position="32"/>
    </location>
</feature>
<feature type="transmembrane region" description="Helical" evidence="2">
    <location>
        <begin position="40"/>
        <end position="60"/>
    </location>
</feature>
<reference evidence="3" key="1">
    <citation type="submission" date="2020-05" db="EMBL/GenBank/DDBJ databases">
        <title>WGS assembly of Panicum virgatum.</title>
        <authorList>
            <person name="Lovell J.T."/>
            <person name="Jenkins J."/>
            <person name="Shu S."/>
            <person name="Juenger T.E."/>
            <person name="Schmutz J."/>
        </authorList>
    </citation>
    <scope>NUCLEOTIDE SEQUENCE</scope>
    <source>
        <strain evidence="3">AP13</strain>
    </source>
</reference>
<dbReference type="Proteomes" id="UP000823388">
    <property type="component" value="Chromosome 1N"/>
</dbReference>
<dbReference type="AlphaFoldDB" id="A0A8T0WQL1"/>
<evidence type="ECO:0000256" key="1">
    <source>
        <dbReference type="SAM" id="MobiDB-lite"/>
    </source>
</evidence>
<dbReference type="Pfam" id="PF20100">
    <property type="entry name" value="DUF6490"/>
    <property type="match status" value="1"/>
</dbReference>
<comment type="caution">
    <text evidence="3">The sequence shown here is derived from an EMBL/GenBank/DDBJ whole genome shotgun (WGS) entry which is preliminary data.</text>
</comment>
<dbReference type="EMBL" id="CM029038">
    <property type="protein sequence ID" value="KAG2649298.1"/>
    <property type="molecule type" value="Genomic_DNA"/>
</dbReference>
<dbReference type="InterPro" id="IPR045501">
    <property type="entry name" value="DUF6490"/>
</dbReference>
<proteinExistence type="predicted"/>
<keyword evidence="4" id="KW-1185">Reference proteome</keyword>
<evidence type="ECO:0000256" key="2">
    <source>
        <dbReference type="SAM" id="Phobius"/>
    </source>
</evidence>
<feature type="transmembrane region" description="Helical" evidence="2">
    <location>
        <begin position="133"/>
        <end position="153"/>
    </location>
</feature>
<evidence type="ECO:0000313" key="3">
    <source>
        <dbReference type="EMBL" id="KAG2649298.1"/>
    </source>
</evidence>
<dbReference type="OrthoDB" id="693054at2759"/>
<keyword evidence="2" id="KW-0472">Membrane</keyword>
<accession>A0A8T0WQL1</accession>
<sequence length="168" mass="17894">MSSGGAVMSTTAADPVQEGSSPSDPDSHPLESRSASWGGLSWVTILGLVLLTSNAAVSIFRSLGDVGALTFVASAYLNLVALFFCVRAFKQTPPNSRKRNMFKGSVWLLTTSLLFEFLYEYQASEKLKPTLDIGVLVFAVPAGVGIAVIFVFFDGEPFGDQEAPGHVN</sequence>
<keyword evidence="2" id="KW-0812">Transmembrane</keyword>
<evidence type="ECO:0000313" key="4">
    <source>
        <dbReference type="Proteomes" id="UP000823388"/>
    </source>
</evidence>
<organism evidence="3 4">
    <name type="scientific">Panicum virgatum</name>
    <name type="common">Blackwell switchgrass</name>
    <dbReference type="NCBI Taxonomy" id="38727"/>
    <lineage>
        <taxon>Eukaryota</taxon>
        <taxon>Viridiplantae</taxon>
        <taxon>Streptophyta</taxon>
        <taxon>Embryophyta</taxon>
        <taxon>Tracheophyta</taxon>
        <taxon>Spermatophyta</taxon>
        <taxon>Magnoliopsida</taxon>
        <taxon>Liliopsida</taxon>
        <taxon>Poales</taxon>
        <taxon>Poaceae</taxon>
        <taxon>PACMAD clade</taxon>
        <taxon>Panicoideae</taxon>
        <taxon>Panicodae</taxon>
        <taxon>Paniceae</taxon>
        <taxon>Panicinae</taxon>
        <taxon>Panicum</taxon>
        <taxon>Panicum sect. Hiantes</taxon>
    </lineage>
</organism>
<keyword evidence="2" id="KW-1133">Transmembrane helix</keyword>
<dbReference type="PANTHER" id="PTHR46610">
    <property type="entry name" value="OS05G0181300 PROTEIN"/>
    <property type="match status" value="1"/>
</dbReference>
<feature type="compositionally biased region" description="Polar residues" evidence="1">
    <location>
        <begin position="1"/>
        <end position="24"/>
    </location>
</feature>
<gene>
    <name evidence="3" type="ORF">PVAP13_1NG111000</name>
</gene>